<feature type="domain" description="Fibronectin type-III" evidence="5">
    <location>
        <begin position="577"/>
        <end position="666"/>
    </location>
</feature>
<comment type="caution">
    <text evidence="6">The sequence shown here is derived from an EMBL/GenBank/DDBJ whole genome shotgun (WGS) entry which is preliminary data.</text>
</comment>
<dbReference type="Pfam" id="PF00041">
    <property type="entry name" value="fn3"/>
    <property type="match status" value="4"/>
</dbReference>
<evidence type="ECO:0000313" key="7">
    <source>
        <dbReference type="Proteomes" id="UP000253094"/>
    </source>
</evidence>
<dbReference type="PRINTS" id="PR00014">
    <property type="entry name" value="FNTYPEIII"/>
</dbReference>
<evidence type="ECO:0000256" key="4">
    <source>
        <dbReference type="SAM" id="MobiDB-lite"/>
    </source>
</evidence>
<evidence type="ECO:0000256" key="2">
    <source>
        <dbReference type="ARBA" id="ARBA00023295"/>
    </source>
</evidence>
<accession>A0A367FRC9</accession>
<keyword evidence="2" id="KW-0326">Glycosidase</keyword>
<keyword evidence="3" id="KW-0119">Carbohydrate metabolism</keyword>
<evidence type="ECO:0000256" key="3">
    <source>
        <dbReference type="ARBA" id="ARBA00023326"/>
    </source>
</evidence>
<feature type="domain" description="Fibronectin type-III" evidence="5">
    <location>
        <begin position="391"/>
        <end position="481"/>
    </location>
</feature>
<feature type="region of interest" description="Disordered" evidence="4">
    <location>
        <begin position="462"/>
        <end position="484"/>
    </location>
</feature>
<evidence type="ECO:0000313" key="6">
    <source>
        <dbReference type="EMBL" id="RCG32267.1"/>
    </source>
</evidence>
<name>A0A367FRC9_9ACTN</name>
<feature type="domain" description="Fibronectin type-III" evidence="5">
    <location>
        <begin position="483"/>
        <end position="574"/>
    </location>
</feature>
<feature type="compositionally biased region" description="Low complexity" evidence="4">
    <location>
        <begin position="462"/>
        <end position="473"/>
    </location>
</feature>
<dbReference type="InterPro" id="IPR050964">
    <property type="entry name" value="Striated_Muscle_Regulatory"/>
</dbReference>
<feature type="domain" description="Fibronectin type-III" evidence="5">
    <location>
        <begin position="1220"/>
        <end position="1325"/>
    </location>
</feature>
<dbReference type="PANTHER" id="PTHR13817">
    <property type="entry name" value="TITIN"/>
    <property type="match status" value="1"/>
</dbReference>
<keyword evidence="1" id="KW-0677">Repeat</keyword>
<keyword evidence="7" id="KW-1185">Reference proteome</keyword>
<dbReference type="Proteomes" id="UP000253094">
    <property type="component" value="Unassembled WGS sequence"/>
</dbReference>
<evidence type="ECO:0000259" key="5">
    <source>
        <dbReference type="PROSITE" id="PS50853"/>
    </source>
</evidence>
<protein>
    <recommendedName>
        <fullName evidence="5">Fibronectin type-III domain-containing protein</fullName>
    </recommendedName>
</protein>
<keyword evidence="3" id="KW-0624">Polysaccharide degradation</keyword>
<dbReference type="InterPro" id="IPR003961">
    <property type="entry name" value="FN3_dom"/>
</dbReference>
<evidence type="ECO:0000256" key="1">
    <source>
        <dbReference type="ARBA" id="ARBA00022737"/>
    </source>
</evidence>
<dbReference type="Gene3D" id="2.60.40.10">
    <property type="entry name" value="Immunoglobulins"/>
    <property type="match status" value="5"/>
</dbReference>
<dbReference type="GO" id="GO:0016798">
    <property type="term" value="F:hydrolase activity, acting on glycosyl bonds"/>
    <property type="evidence" value="ECO:0007669"/>
    <property type="project" value="UniProtKB-KW"/>
</dbReference>
<dbReference type="CDD" id="cd00063">
    <property type="entry name" value="FN3"/>
    <property type="match status" value="5"/>
</dbReference>
<dbReference type="SUPFAM" id="SSF69304">
    <property type="entry name" value="Tricorn protease N-terminal domain"/>
    <property type="match status" value="1"/>
</dbReference>
<dbReference type="GO" id="GO:0000272">
    <property type="term" value="P:polysaccharide catabolic process"/>
    <property type="evidence" value="ECO:0007669"/>
    <property type="project" value="UniProtKB-KW"/>
</dbReference>
<reference evidence="6 7" key="1">
    <citation type="submission" date="2018-06" db="EMBL/GenBank/DDBJ databases">
        <title>Sphaerisporangium craniellae sp. nov., isolated from a marine sponge in the South China Sea.</title>
        <authorList>
            <person name="Li L."/>
        </authorList>
    </citation>
    <scope>NUCLEOTIDE SEQUENCE [LARGE SCALE GENOMIC DNA]</scope>
    <source>
        <strain evidence="6 7">CCTCC AA 208026</strain>
    </source>
</reference>
<dbReference type="PROSITE" id="PS50853">
    <property type="entry name" value="FN3"/>
    <property type="match status" value="5"/>
</dbReference>
<dbReference type="InterPro" id="IPR036116">
    <property type="entry name" value="FN3_sf"/>
</dbReference>
<proteinExistence type="predicted"/>
<organism evidence="6 7">
    <name type="scientific">Sphaerisporangium album</name>
    <dbReference type="NCBI Taxonomy" id="509200"/>
    <lineage>
        <taxon>Bacteria</taxon>
        <taxon>Bacillati</taxon>
        <taxon>Actinomycetota</taxon>
        <taxon>Actinomycetes</taxon>
        <taxon>Streptosporangiales</taxon>
        <taxon>Streptosporangiaceae</taxon>
        <taxon>Sphaerisporangium</taxon>
    </lineage>
</organism>
<keyword evidence="2" id="KW-0378">Hydrolase</keyword>
<feature type="domain" description="Fibronectin type-III" evidence="5">
    <location>
        <begin position="668"/>
        <end position="762"/>
    </location>
</feature>
<dbReference type="SUPFAM" id="SSF49265">
    <property type="entry name" value="Fibronectin type III"/>
    <property type="match status" value="3"/>
</dbReference>
<sequence length="1684" mass="172127">MCLVMVAAFLQVPQEVVGALPASASAVPPGPGQFFGARARVLNNVSIAAGATSTVKVAGAGTVPATGVSAVAVEITGKGASAVGDLHVWASGLAEPSVTGARYRSGVWDGQLMIVKVGADGQIKVRNTGTAAVSVYADVHGYWLGQAGSNAGATYVPLNTARIISKQTVAANSTASFPIVGIGGVPASGVAFVAITLIVKSTVTGKVTVYPSGSARPVGSNIEYRPSDYMSNLAIVAPGPDGKATFDNQGSAALTVYADISGYFAAPDSNVAGSTAVTVTPSRIVSNVSVAAGATYTVAPLGKGGVPASGVTAVGVNFTVKSTVANSLRVYPSDQTDPPGGGSVDFQPGDYWANLVLAKLGADGKFVVKNLGTAAATLYLDTYLYFAAPVRPSPPTHVTAVPGDAAATVSWQAPAGSGPAITGYTVTASPGGATATTTGATTATVSGLSNGTSYTFTVTASSASGTSAPSAASDPVMPRPASKPDRPFVTDVYARDTAVRVSWAPPADGGASLTKYVVTAAPGGARVETPPDATETIVPGLTNGTSYTFTVTAVNGLGEGQPSAPSNPVEPQPAQVPMTPPGLLAVPLDGRIDVQWSPAVDGGAPITGYTVTAQPGGTTVKTAPDTTAAALTGLANGTAYTVSVVAENTAGTSEAAVASAVTPSAARAPAAPTHVTVGTPAAGSAEVSWTAPADVGTSPITGYTVTASPGGKTVTSGTTTATITGLDPATAYTFTVKASNAAGAGPASAPTPSVVPNLTPQPGQPAPVMLTPAAVATLREVRGDGTLVFENPPAEVTGLTAGTLICLDQTPQTPEGMFARVLAVKGQSGLILVSTAQASLSDAYTEAGFALDTDIDTGDTLHFTPALPGVRLSKPVIKDNAAITAGEPGAELGIKQQALVAVLQYEHRVRGRTTAKIEGELEIHPKLKTNPSANASGRGTDYRASVKTKAELRVKGHVVLDDVSTPRLRLGAIKGPCFTVRVGRIPILVCLRFVVELSVELTSGVGVTYAVRYEKELGTQCHLGKATTCQGFSSGAGASLDQGLGVYGEAGITVSIPVDTQFLLWGVVGGGLVATPSVQFEADTTQSPWWEVRFALSLGVFVGMSSVGKDYAVYRNDNLIPLLFYTIAQGGDFYGIAVQPTVSRIDPGERLLLKAVVSRYPDDIPRRWRLVSGPGSLTPDGTYIADRVGAAEVEVVAPSDGSHPELTGRGVIVIGSGYGSPSEPLDDGLTHWGVNRLSVSWKPPKSAGTSPVLEYVVIARPADATAGATTTMAYGQPQETHTLLHGLYSSRPIDWITTVYARNAAGNSGPSQSVVSSPLDVTFPGPPYGDDLAIDSQVYPDPDTTQVAGAKFGAAISGDGRYVFFLTQKRSNLAPADVRDPAGTAPVILRKDTTTGQIVVASRGADGHTPSTGGFSDHWYVSRDGNVIAFTEANGRVIVHDIAAQTSWVLEDGAGIRGISETGQVVLYFKYLPTSRNNWDLYRQVKGGPPQKVTNCPGVLQPTCPGSFGSMSGDGTKVVWDDRATASGQGARTLLYDATTNNTKQLFGGADTVDPIISGDGIVVAVRYFDPSGSTGLVIRRTDSPAPGPADIAIPDQAAGFGTAIALNRDGRVLAYDWYSDYGEVAGERLYTYSASGTHMAGGSMSTWPDSAALTDDGRKVVYTLGHKNSLINVPGVWWDDLTP</sequence>
<gene>
    <name evidence="6" type="ORF">DQ384_07135</name>
</gene>
<dbReference type="InterPro" id="IPR013783">
    <property type="entry name" value="Ig-like_fold"/>
</dbReference>
<dbReference type="SMART" id="SM00060">
    <property type="entry name" value="FN3"/>
    <property type="match status" value="5"/>
</dbReference>
<dbReference type="EMBL" id="QOIL01000003">
    <property type="protein sequence ID" value="RCG32267.1"/>
    <property type="molecule type" value="Genomic_DNA"/>
</dbReference>
<dbReference type="PANTHER" id="PTHR13817:SF166">
    <property type="entry name" value="NEURONAL IGCAM-RELATED"/>
    <property type="match status" value="1"/>
</dbReference>